<dbReference type="InterPro" id="IPR008183">
    <property type="entry name" value="Aldose_1/G6P_1-epimerase"/>
</dbReference>
<evidence type="ECO:0000313" key="10">
    <source>
        <dbReference type="Proteomes" id="UP000006514"/>
    </source>
</evidence>
<dbReference type="UniPathway" id="UPA00242"/>
<dbReference type="AlphaFoldDB" id="J0D6S1"/>
<dbReference type="PANTHER" id="PTHR10091">
    <property type="entry name" value="ALDOSE-1-EPIMERASE"/>
    <property type="match status" value="1"/>
</dbReference>
<accession>J0D6S1</accession>
<dbReference type="Pfam" id="PF01263">
    <property type="entry name" value="Aldose_epim"/>
    <property type="match status" value="1"/>
</dbReference>
<feature type="binding site" evidence="7">
    <location>
        <begin position="93"/>
        <end position="94"/>
    </location>
    <ligand>
        <name>beta-D-galactose</name>
        <dbReference type="ChEBI" id="CHEBI:27667"/>
    </ligand>
</feature>
<gene>
    <name evidence="9" type="ORF">AURDEDRAFT_140550</name>
</gene>
<keyword evidence="4 5" id="KW-0119">Carbohydrate metabolism</keyword>
<keyword evidence="8" id="KW-0732">Signal</keyword>
<dbReference type="InterPro" id="IPR014718">
    <property type="entry name" value="GH-type_carb-bd"/>
</dbReference>
<dbReference type="EC" id="5.1.3.3" evidence="5"/>
<dbReference type="CDD" id="cd09019">
    <property type="entry name" value="galactose_mutarotase_like"/>
    <property type="match status" value="1"/>
</dbReference>
<dbReference type="InterPro" id="IPR047215">
    <property type="entry name" value="Galactose_mutarotase-like"/>
</dbReference>
<dbReference type="Proteomes" id="UP000006514">
    <property type="component" value="Unassembled WGS sequence"/>
</dbReference>
<dbReference type="GO" id="GO:0004034">
    <property type="term" value="F:aldose 1-epimerase activity"/>
    <property type="evidence" value="ECO:0007669"/>
    <property type="project" value="UniProtKB-EC"/>
</dbReference>
<dbReference type="EMBL" id="JH687936">
    <property type="protein sequence ID" value="EJD34569.1"/>
    <property type="molecule type" value="Genomic_DNA"/>
</dbReference>
<dbReference type="OrthoDB" id="274691at2759"/>
<dbReference type="NCBIfam" id="NF008277">
    <property type="entry name" value="PRK11055.1"/>
    <property type="match status" value="1"/>
</dbReference>
<keyword evidence="3 5" id="KW-0413">Isomerase</keyword>
<evidence type="ECO:0000313" key="9">
    <source>
        <dbReference type="EMBL" id="EJD34569.1"/>
    </source>
</evidence>
<dbReference type="InterPro" id="IPR011013">
    <property type="entry name" value="Gal_mutarotase_sf_dom"/>
</dbReference>
<evidence type="ECO:0000256" key="7">
    <source>
        <dbReference type="PIRSR" id="PIRSR005096-3"/>
    </source>
</evidence>
<evidence type="ECO:0000256" key="4">
    <source>
        <dbReference type="ARBA" id="ARBA00023277"/>
    </source>
</evidence>
<dbReference type="PANTHER" id="PTHR10091:SF6">
    <property type="entry name" value="1-EPIMERASE, PUTATIVE (AFU_ORTHOLOGUE AFUA_3G13240)-RELATED"/>
    <property type="match status" value="1"/>
</dbReference>
<feature type="signal peptide" evidence="8">
    <location>
        <begin position="1"/>
        <end position="19"/>
    </location>
</feature>
<reference evidence="10" key="1">
    <citation type="journal article" date="2012" name="Science">
        <title>The Paleozoic origin of enzymatic lignin decomposition reconstructed from 31 fungal genomes.</title>
        <authorList>
            <person name="Floudas D."/>
            <person name="Binder M."/>
            <person name="Riley R."/>
            <person name="Barry K."/>
            <person name="Blanchette R.A."/>
            <person name="Henrissat B."/>
            <person name="Martinez A.T."/>
            <person name="Otillar R."/>
            <person name="Spatafora J.W."/>
            <person name="Yadav J.S."/>
            <person name="Aerts A."/>
            <person name="Benoit I."/>
            <person name="Boyd A."/>
            <person name="Carlson A."/>
            <person name="Copeland A."/>
            <person name="Coutinho P.M."/>
            <person name="de Vries R.P."/>
            <person name="Ferreira P."/>
            <person name="Findley K."/>
            <person name="Foster B."/>
            <person name="Gaskell J."/>
            <person name="Glotzer D."/>
            <person name="Gorecki P."/>
            <person name="Heitman J."/>
            <person name="Hesse C."/>
            <person name="Hori C."/>
            <person name="Igarashi K."/>
            <person name="Jurgens J.A."/>
            <person name="Kallen N."/>
            <person name="Kersten P."/>
            <person name="Kohler A."/>
            <person name="Kuees U."/>
            <person name="Kumar T.K.A."/>
            <person name="Kuo A."/>
            <person name="LaButti K."/>
            <person name="Larrondo L.F."/>
            <person name="Lindquist E."/>
            <person name="Ling A."/>
            <person name="Lombard V."/>
            <person name="Lucas S."/>
            <person name="Lundell T."/>
            <person name="Martin R."/>
            <person name="McLaughlin D.J."/>
            <person name="Morgenstern I."/>
            <person name="Morin E."/>
            <person name="Murat C."/>
            <person name="Nagy L.G."/>
            <person name="Nolan M."/>
            <person name="Ohm R.A."/>
            <person name="Patyshakuliyeva A."/>
            <person name="Rokas A."/>
            <person name="Ruiz-Duenas F.J."/>
            <person name="Sabat G."/>
            <person name="Salamov A."/>
            <person name="Samejima M."/>
            <person name="Schmutz J."/>
            <person name="Slot J.C."/>
            <person name="St John F."/>
            <person name="Stenlid J."/>
            <person name="Sun H."/>
            <person name="Sun S."/>
            <person name="Syed K."/>
            <person name="Tsang A."/>
            <person name="Wiebenga A."/>
            <person name="Young D."/>
            <person name="Pisabarro A."/>
            <person name="Eastwood D.C."/>
            <person name="Martin F."/>
            <person name="Cullen D."/>
            <person name="Grigoriev I.V."/>
            <person name="Hibbett D.S."/>
        </authorList>
    </citation>
    <scope>NUCLEOTIDE SEQUENCE [LARGE SCALE GENOMIC DNA]</scope>
    <source>
        <strain evidence="10">TFB10046</strain>
    </source>
</reference>
<dbReference type="Gene3D" id="2.70.98.10">
    <property type="match status" value="1"/>
</dbReference>
<dbReference type="OMA" id="VWDVEPF"/>
<dbReference type="GO" id="GO:0033499">
    <property type="term" value="P:galactose catabolic process via UDP-galactose, Leloir pathway"/>
    <property type="evidence" value="ECO:0007669"/>
    <property type="project" value="TreeGrafter"/>
</dbReference>
<evidence type="ECO:0000256" key="3">
    <source>
        <dbReference type="ARBA" id="ARBA00023235"/>
    </source>
</evidence>
<evidence type="ECO:0000256" key="5">
    <source>
        <dbReference type="PIRNR" id="PIRNR005096"/>
    </source>
</evidence>
<protein>
    <recommendedName>
        <fullName evidence="5">Aldose 1-epimerase</fullName>
        <ecNumber evidence="5">5.1.3.3</ecNumber>
    </recommendedName>
</protein>
<feature type="chain" id="PRO_5003732732" description="Aldose 1-epimerase" evidence="8">
    <location>
        <begin position="20"/>
        <end position="373"/>
    </location>
</feature>
<evidence type="ECO:0000256" key="6">
    <source>
        <dbReference type="PIRSR" id="PIRSR005096-2"/>
    </source>
</evidence>
<dbReference type="SUPFAM" id="SSF74650">
    <property type="entry name" value="Galactose mutarotase-like"/>
    <property type="match status" value="1"/>
</dbReference>
<organism evidence="9 10">
    <name type="scientific">Auricularia subglabra (strain TFB-10046 / SS5)</name>
    <name type="common">White-rot fungus</name>
    <name type="synonym">Auricularia delicata (strain TFB10046)</name>
    <dbReference type="NCBI Taxonomy" id="717982"/>
    <lineage>
        <taxon>Eukaryota</taxon>
        <taxon>Fungi</taxon>
        <taxon>Dikarya</taxon>
        <taxon>Basidiomycota</taxon>
        <taxon>Agaricomycotina</taxon>
        <taxon>Agaricomycetes</taxon>
        <taxon>Auriculariales</taxon>
        <taxon>Auriculariaceae</taxon>
        <taxon>Auricularia</taxon>
    </lineage>
</organism>
<proteinExistence type="inferred from homology"/>
<feature type="binding site" evidence="7">
    <location>
        <begin position="192"/>
        <end position="194"/>
    </location>
    <ligand>
        <name>beta-D-galactose</name>
        <dbReference type="ChEBI" id="CHEBI:27667"/>
    </ligand>
</feature>
<feature type="binding site" evidence="6">
    <location>
        <position position="265"/>
    </location>
    <ligand>
        <name>beta-D-galactose</name>
        <dbReference type="ChEBI" id="CHEBI:27667"/>
    </ligand>
</feature>
<keyword evidence="10" id="KW-1185">Reference proteome</keyword>
<evidence type="ECO:0000256" key="8">
    <source>
        <dbReference type="SAM" id="SignalP"/>
    </source>
</evidence>
<dbReference type="InParanoid" id="J0D6S1"/>
<dbReference type="eggNOG" id="KOG1604">
    <property type="taxonomic scope" value="Eukaryota"/>
</dbReference>
<comment type="catalytic activity">
    <reaction evidence="5">
        <text>alpha-D-glucose = beta-D-glucose</text>
        <dbReference type="Rhea" id="RHEA:10264"/>
        <dbReference type="ChEBI" id="CHEBI:15903"/>
        <dbReference type="ChEBI" id="CHEBI:17925"/>
        <dbReference type="EC" id="5.1.3.3"/>
    </reaction>
</comment>
<name>J0D6S1_AURST</name>
<evidence type="ECO:0000256" key="1">
    <source>
        <dbReference type="ARBA" id="ARBA00005028"/>
    </source>
</evidence>
<evidence type="ECO:0000256" key="2">
    <source>
        <dbReference type="ARBA" id="ARBA00006206"/>
    </source>
</evidence>
<dbReference type="KEGG" id="adl:AURDEDRAFT_140550"/>
<dbReference type="GO" id="GO:0030246">
    <property type="term" value="F:carbohydrate binding"/>
    <property type="evidence" value="ECO:0007669"/>
    <property type="project" value="InterPro"/>
</dbReference>
<dbReference type="PIRSF" id="PIRSF005096">
    <property type="entry name" value="GALM"/>
    <property type="match status" value="1"/>
</dbReference>
<comment type="similarity">
    <text evidence="2 5">Belongs to the aldose epimerase family.</text>
</comment>
<comment type="pathway">
    <text evidence="1 5">Carbohydrate metabolism; hexose metabolism.</text>
</comment>
<sequence length="373" mass="41116">MLLHALALASAALVAPALAGKTPGPLDGIDIVAPDASARATFIPYGATLTNYWTQDKYGVFRDVHLGFDDHKLYENDKKGHPYLGSIVGRYANRIKNGTFTIDGKKYQVSNNEHDGKNPLHGGFIGYDSRPWTVSKRTLNSVTFSLVDPAGTEGFPGTVKTSVTYTLNKRSSLRITIKATADKKTPIMLSAHHYWNLEAYQESQDLVGHHAQWAASRVIEADDILIPTGNLINVTDTALDFRKAKSVGVALEDGKWCGPGCKGFDNAWVYDNNAGKKPVFSLWSVNSGIRLDVTTNQPALQIYTCNGMWNAKNPIPRKKAQGKGHYVNHSCIVVEQESWIDALNNPQWGIDQIYGPGQEYVWDATYAFSVTRK</sequence>
<dbReference type="GO" id="GO:0006006">
    <property type="term" value="P:glucose metabolic process"/>
    <property type="evidence" value="ECO:0007669"/>
    <property type="project" value="TreeGrafter"/>
</dbReference>
<dbReference type="InterPro" id="IPR015443">
    <property type="entry name" value="Aldose_1-epimerase"/>
</dbReference>